<organism evidence="4 5">
    <name type="scientific">Piscinibacter koreensis</name>
    <dbReference type="NCBI Taxonomy" id="2742824"/>
    <lineage>
        <taxon>Bacteria</taxon>
        <taxon>Pseudomonadati</taxon>
        <taxon>Pseudomonadota</taxon>
        <taxon>Betaproteobacteria</taxon>
        <taxon>Burkholderiales</taxon>
        <taxon>Sphaerotilaceae</taxon>
        <taxon>Piscinibacter</taxon>
    </lineage>
</organism>
<dbReference type="InterPro" id="IPR008978">
    <property type="entry name" value="HSP20-like_chaperone"/>
</dbReference>
<dbReference type="Gene3D" id="2.60.40.790">
    <property type="match status" value="1"/>
</dbReference>
<keyword evidence="5" id="KW-1185">Reference proteome</keyword>
<name>A0A7Y6NMN6_9BURK</name>
<dbReference type="Pfam" id="PF00011">
    <property type="entry name" value="HSP20"/>
    <property type="match status" value="1"/>
</dbReference>
<dbReference type="SUPFAM" id="SSF49764">
    <property type="entry name" value="HSP20-like chaperones"/>
    <property type="match status" value="1"/>
</dbReference>
<feature type="domain" description="SHSP" evidence="3">
    <location>
        <begin position="35"/>
        <end position="147"/>
    </location>
</feature>
<evidence type="ECO:0000256" key="1">
    <source>
        <dbReference type="PROSITE-ProRule" id="PRU00285"/>
    </source>
</evidence>
<accession>A0A7Y6NMN6</accession>
<dbReference type="EMBL" id="JABWMJ010000003">
    <property type="protein sequence ID" value="NUZ05894.1"/>
    <property type="molecule type" value="Genomic_DNA"/>
</dbReference>
<evidence type="ECO:0000313" key="4">
    <source>
        <dbReference type="EMBL" id="NUZ05894.1"/>
    </source>
</evidence>
<gene>
    <name evidence="4" type="ORF">HQN59_08960</name>
</gene>
<dbReference type="PANTHER" id="PTHR11527">
    <property type="entry name" value="HEAT-SHOCK PROTEIN 20 FAMILY MEMBER"/>
    <property type="match status" value="1"/>
</dbReference>
<evidence type="ECO:0000259" key="3">
    <source>
        <dbReference type="PROSITE" id="PS01031"/>
    </source>
</evidence>
<dbReference type="AlphaFoldDB" id="A0A7Y6NMN6"/>
<protein>
    <submittedName>
        <fullName evidence="4">Hsp20/alpha crystallin family protein</fullName>
    </submittedName>
</protein>
<dbReference type="CDD" id="cd06464">
    <property type="entry name" value="ACD_sHsps-like"/>
    <property type="match status" value="1"/>
</dbReference>
<evidence type="ECO:0000256" key="2">
    <source>
        <dbReference type="RuleBase" id="RU003616"/>
    </source>
</evidence>
<dbReference type="InterPro" id="IPR002068">
    <property type="entry name" value="A-crystallin/Hsp20_dom"/>
</dbReference>
<proteinExistence type="inferred from homology"/>
<sequence>MIGSFRFGGDLFSELNRLQQSLDQLFQTDGMSIRGSARGTFPAVNVGSSADSVEVIAFAPGVDASKLQVTVDKGLLVIAGERTSEAPKADEKSNVHAQERFQGSFRRVISLPEDADPAKVDASFRDGVLHVTVAKRESSKPRQITVS</sequence>
<dbReference type="InterPro" id="IPR031107">
    <property type="entry name" value="Small_HSP"/>
</dbReference>
<evidence type="ECO:0000313" key="5">
    <source>
        <dbReference type="Proteomes" id="UP000529637"/>
    </source>
</evidence>
<dbReference type="PROSITE" id="PS01031">
    <property type="entry name" value="SHSP"/>
    <property type="match status" value="1"/>
</dbReference>
<dbReference type="Proteomes" id="UP000529637">
    <property type="component" value="Unassembled WGS sequence"/>
</dbReference>
<comment type="similarity">
    <text evidence="1 2">Belongs to the small heat shock protein (HSP20) family.</text>
</comment>
<comment type="caution">
    <text evidence="4">The sequence shown here is derived from an EMBL/GenBank/DDBJ whole genome shotgun (WGS) entry which is preliminary data.</text>
</comment>
<reference evidence="4 5" key="1">
    <citation type="submission" date="2020-06" db="EMBL/GenBank/DDBJ databases">
        <title>Schlegella sp. ID0723 isolated from air conditioner.</title>
        <authorList>
            <person name="Kim D.Y."/>
            <person name="Kim D.-U."/>
        </authorList>
    </citation>
    <scope>NUCLEOTIDE SEQUENCE [LARGE SCALE GENOMIC DNA]</scope>
    <source>
        <strain evidence="4 5">ID0723</strain>
    </source>
</reference>